<comment type="caution">
    <text evidence="1">The sequence shown here is derived from an EMBL/GenBank/DDBJ whole genome shotgun (WGS) entry which is preliminary data.</text>
</comment>
<gene>
    <name evidence="1" type="ORF">OV079_39115</name>
</gene>
<dbReference type="EMBL" id="JAPNKE010000002">
    <property type="protein sequence ID" value="MCY1011472.1"/>
    <property type="molecule type" value="Genomic_DNA"/>
</dbReference>
<reference evidence="1" key="1">
    <citation type="submission" date="2022-11" db="EMBL/GenBank/DDBJ databases">
        <title>Minimal conservation of predation-associated metabolite biosynthetic gene clusters underscores biosynthetic potential of Myxococcota including descriptions for ten novel species: Archangium lansinium sp. nov., Myxococcus landrumus sp. nov., Nannocystis bai.</title>
        <authorList>
            <person name="Ahearne A."/>
            <person name="Stevens C."/>
            <person name="Phillips K."/>
        </authorList>
    </citation>
    <scope>NUCLEOTIDE SEQUENCE</scope>
    <source>
        <strain evidence="1">Na p29</strain>
    </source>
</reference>
<evidence type="ECO:0000313" key="2">
    <source>
        <dbReference type="Proteomes" id="UP001150924"/>
    </source>
</evidence>
<name>A0A9X3J0A9_9BACT</name>
<dbReference type="AlphaFoldDB" id="A0A9X3J0A9"/>
<accession>A0A9X3J0A9</accession>
<protein>
    <submittedName>
        <fullName evidence="1">Uncharacterized protein</fullName>
    </submittedName>
</protein>
<proteinExistence type="predicted"/>
<dbReference type="RefSeq" id="WP_267774747.1">
    <property type="nucleotide sequence ID" value="NZ_JAPNKE010000002.1"/>
</dbReference>
<organism evidence="1 2">
    <name type="scientific">Nannocystis pusilla</name>
    <dbReference type="NCBI Taxonomy" id="889268"/>
    <lineage>
        <taxon>Bacteria</taxon>
        <taxon>Pseudomonadati</taxon>
        <taxon>Myxococcota</taxon>
        <taxon>Polyangia</taxon>
        <taxon>Nannocystales</taxon>
        <taxon>Nannocystaceae</taxon>
        <taxon>Nannocystis</taxon>
    </lineage>
</organism>
<sequence>MRHSTMYIDARTSPPRVVYCSGGDHELTGVYEDWYFDGRQYYAKFRWLNGSFAGYLVLQVERPDVMHGGWWYDRDVKERDVSRLPFVAGMQPCCWVRSSDHKVWPDWAAAGLGMPGREVTADSLLAEPAPATVPVTKTPGSVRVAIADTAALRYRDRLSLWTGHGGVRSRLAGALGHRGWWLLHNLVAHPLLALWPGRAAVALHDWTSRGLNRDPSLAPSSPPQIGERLWWVVHNLVAHPAIAVAPCAATFRWHDATARRMRVRGWV</sequence>
<evidence type="ECO:0000313" key="1">
    <source>
        <dbReference type="EMBL" id="MCY1011472.1"/>
    </source>
</evidence>
<dbReference type="Proteomes" id="UP001150924">
    <property type="component" value="Unassembled WGS sequence"/>
</dbReference>
<keyword evidence="2" id="KW-1185">Reference proteome</keyword>